<dbReference type="EC" id="1.17.99.9" evidence="11"/>
<evidence type="ECO:0000256" key="1">
    <source>
        <dbReference type="ARBA" id="ARBA00004141"/>
    </source>
</evidence>
<dbReference type="UniPathway" id="UPA00269">
    <property type="reaction ID" value="UER00713"/>
</dbReference>
<keyword evidence="4 11" id="KW-0479">Metal-binding</keyword>
<feature type="transmembrane region" description="Helical" evidence="11">
    <location>
        <begin position="7"/>
        <end position="25"/>
    </location>
</feature>
<accession>A0A514LFL6</accession>
<feature type="transmembrane region" description="Helical" evidence="11">
    <location>
        <begin position="211"/>
        <end position="230"/>
    </location>
</feature>
<feature type="transmembrane region" description="Helical" evidence="11">
    <location>
        <begin position="59"/>
        <end position="80"/>
    </location>
</feature>
<dbReference type="InterPro" id="IPR023755">
    <property type="entry name" value="HemeA_Synthase_type1"/>
</dbReference>
<keyword evidence="7 11" id="KW-0408">Iron</keyword>
<dbReference type="Proteomes" id="UP000319756">
    <property type="component" value="Chromosome"/>
</dbReference>
<comment type="catalytic activity">
    <reaction evidence="11">
        <text>Fe(II)-heme o + 2 A + H2O = Fe(II)-heme a + 2 AH2</text>
        <dbReference type="Rhea" id="RHEA:63388"/>
        <dbReference type="ChEBI" id="CHEBI:13193"/>
        <dbReference type="ChEBI" id="CHEBI:15377"/>
        <dbReference type="ChEBI" id="CHEBI:17499"/>
        <dbReference type="ChEBI" id="CHEBI:60530"/>
        <dbReference type="ChEBI" id="CHEBI:61715"/>
        <dbReference type="EC" id="1.17.99.9"/>
    </reaction>
</comment>
<comment type="subcellular location">
    <subcellularLocation>
        <location evidence="11">Cell membrane</location>
        <topology evidence="11">Multi-pass membrane protein</topology>
    </subcellularLocation>
    <subcellularLocation>
        <location evidence="1">Membrane</location>
        <topology evidence="1">Multi-pass membrane protein</topology>
    </subcellularLocation>
</comment>
<dbReference type="PANTHER" id="PTHR35457">
    <property type="entry name" value="HEME A SYNTHASE"/>
    <property type="match status" value="1"/>
</dbReference>
<evidence type="ECO:0000256" key="6">
    <source>
        <dbReference type="ARBA" id="ARBA00023002"/>
    </source>
</evidence>
<dbReference type="InterPro" id="IPR050450">
    <property type="entry name" value="COX15/CtaA_HemeA_synthase"/>
</dbReference>
<comment type="pathway">
    <text evidence="11">Porphyrin-containing compound metabolism; heme A biosynthesis; heme A from heme O: step 1/1.</text>
</comment>
<feature type="transmembrane region" description="Helical" evidence="11">
    <location>
        <begin position="242"/>
        <end position="261"/>
    </location>
</feature>
<dbReference type="HAMAP" id="MF_01664">
    <property type="entry name" value="HemeA_synth_type1"/>
    <property type="match status" value="1"/>
</dbReference>
<comment type="cofactor">
    <cofactor evidence="11">
        <name>heme b</name>
        <dbReference type="ChEBI" id="CHEBI:60344"/>
    </cofactor>
</comment>
<dbReference type="Pfam" id="PF02628">
    <property type="entry name" value="COX15-CtaA"/>
    <property type="match status" value="1"/>
</dbReference>
<feature type="transmembrane region" description="Helical" evidence="11">
    <location>
        <begin position="92"/>
        <end position="114"/>
    </location>
</feature>
<dbReference type="InterPro" id="IPR003780">
    <property type="entry name" value="COX15/CtaA_fam"/>
</dbReference>
<dbReference type="EMBL" id="CP035485">
    <property type="protein sequence ID" value="QDI90639.1"/>
    <property type="molecule type" value="Genomic_DNA"/>
</dbReference>
<evidence type="ECO:0000256" key="7">
    <source>
        <dbReference type="ARBA" id="ARBA00023004"/>
    </source>
</evidence>
<gene>
    <name evidence="11" type="primary">ctaA</name>
    <name evidence="12" type="ORF">EPH95_05120</name>
</gene>
<dbReference type="GO" id="GO:0005886">
    <property type="term" value="C:plasma membrane"/>
    <property type="evidence" value="ECO:0007669"/>
    <property type="project" value="UniProtKB-SubCell"/>
</dbReference>
<feature type="binding site" description="axial binding residue" evidence="11">
    <location>
        <position position="272"/>
    </location>
    <ligand>
        <name>heme</name>
        <dbReference type="ChEBI" id="CHEBI:30413"/>
    </ligand>
    <ligandPart>
        <name>Fe</name>
        <dbReference type="ChEBI" id="CHEBI:18248"/>
    </ligandPart>
</feature>
<organism evidence="12 13">
    <name type="scientific">Salicibibacter halophilus</name>
    <dbReference type="NCBI Taxonomy" id="2502791"/>
    <lineage>
        <taxon>Bacteria</taxon>
        <taxon>Bacillati</taxon>
        <taxon>Bacillota</taxon>
        <taxon>Bacilli</taxon>
        <taxon>Bacillales</taxon>
        <taxon>Bacillaceae</taxon>
        <taxon>Salicibibacter</taxon>
    </lineage>
</organism>
<evidence type="ECO:0000256" key="2">
    <source>
        <dbReference type="ARBA" id="ARBA00022475"/>
    </source>
</evidence>
<protein>
    <recommendedName>
        <fullName evidence="11">Heme A synthase</fullName>
        <shortName evidence="11">HAS</shortName>
        <ecNumber evidence="11">1.17.99.9</ecNumber>
    </recommendedName>
    <alternativeName>
        <fullName evidence="11">Cytochrome aa3-controlling protein</fullName>
    </alternativeName>
</protein>
<dbReference type="OrthoDB" id="9816428at2"/>
<keyword evidence="9 11" id="KW-0472">Membrane</keyword>
<dbReference type="GO" id="GO:0006784">
    <property type="term" value="P:heme A biosynthetic process"/>
    <property type="evidence" value="ECO:0007669"/>
    <property type="project" value="UniProtKB-UniRule"/>
</dbReference>
<dbReference type="KEGG" id="sale:EPH95_05120"/>
<keyword evidence="2 11" id="KW-1003">Cell membrane</keyword>
<evidence type="ECO:0000256" key="9">
    <source>
        <dbReference type="ARBA" id="ARBA00023136"/>
    </source>
</evidence>
<evidence type="ECO:0000256" key="11">
    <source>
        <dbReference type="HAMAP-Rule" id="MF_01664"/>
    </source>
</evidence>
<evidence type="ECO:0000313" key="12">
    <source>
        <dbReference type="EMBL" id="QDI90639.1"/>
    </source>
</evidence>
<evidence type="ECO:0000256" key="5">
    <source>
        <dbReference type="ARBA" id="ARBA00022989"/>
    </source>
</evidence>
<reference evidence="13" key="1">
    <citation type="submission" date="2019-01" db="EMBL/GenBank/DDBJ databases">
        <title>Genomic analysis of Salicibibacter sp. NKC3-5.</title>
        <authorList>
            <person name="Oh Y.J."/>
        </authorList>
    </citation>
    <scope>NUCLEOTIDE SEQUENCE [LARGE SCALE GENOMIC DNA]</scope>
    <source>
        <strain evidence="13">NKC3-5</strain>
    </source>
</reference>
<name>A0A514LFL6_9BACI</name>
<dbReference type="GO" id="GO:0120547">
    <property type="term" value="F:heme A synthase activity"/>
    <property type="evidence" value="ECO:0007669"/>
    <property type="project" value="UniProtKB-EC"/>
</dbReference>
<comment type="similarity">
    <text evidence="11">Belongs to the COX15/CtaA family. Type 1 subfamily.</text>
</comment>
<feature type="transmembrane region" description="Helical" evidence="11">
    <location>
        <begin position="120"/>
        <end position="140"/>
    </location>
</feature>
<sequence>MNRGLKIFGILTSIGMLIVLLQGSIVTKTDSGDGCGETWPLCFGEFVPSSPALATIIEYSHRLVSGVVGLMVVILAIWAVKKIPHLRETKFWALMAVLFIIFQGLMGAAAVVFGHSNLVLALHFGISAISFATVILLTVLAFEDGKRRPAPRVKKGFRRYLFFVLAYAYLVIYSGAYVKHTGSTYACEQFPHCGEVASFGFQAGVQMTHRIAAIALVVMLFILFIQAFRYRYESKMLAGSGLSAFVLILIQAAAGVAIVFFPDAYLGAALTHTIVITLVFTLLCYMAMIVTRNRAY</sequence>
<keyword evidence="5 11" id="KW-1133">Transmembrane helix</keyword>
<dbReference type="PANTHER" id="PTHR35457:SF1">
    <property type="entry name" value="HEME A SYNTHASE"/>
    <property type="match status" value="1"/>
</dbReference>
<proteinExistence type="inferred from homology"/>
<keyword evidence="3 11" id="KW-0812">Transmembrane</keyword>
<feature type="transmembrane region" description="Helical" evidence="11">
    <location>
        <begin position="160"/>
        <end position="178"/>
    </location>
</feature>
<dbReference type="AlphaFoldDB" id="A0A514LFL6"/>
<keyword evidence="10" id="KW-1015">Disulfide bond</keyword>
<keyword evidence="13" id="KW-1185">Reference proteome</keyword>
<evidence type="ECO:0000313" key="13">
    <source>
        <dbReference type="Proteomes" id="UP000319756"/>
    </source>
</evidence>
<evidence type="ECO:0000256" key="4">
    <source>
        <dbReference type="ARBA" id="ARBA00022723"/>
    </source>
</evidence>
<keyword evidence="8 11" id="KW-0350">Heme biosynthesis</keyword>
<dbReference type="RefSeq" id="WP_142087908.1">
    <property type="nucleotide sequence ID" value="NZ_CP035485.1"/>
</dbReference>
<keyword evidence="6 11" id="KW-0560">Oxidoreductase</keyword>
<comment type="function">
    <text evidence="11">Catalyzes the conversion of heme O to heme A by two successive hydroxylations of the methyl group at C8. The first hydroxylation forms heme I, the second hydroxylation results in an unstable dihydroxymethyl group, which spontaneously dehydrates, resulting in the formyl group of heme A.</text>
</comment>
<evidence type="ECO:0000256" key="3">
    <source>
        <dbReference type="ARBA" id="ARBA00022692"/>
    </source>
</evidence>
<feature type="binding site" description="axial binding residue" evidence="11">
    <location>
        <position position="209"/>
    </location>
    <ligand>
        <name>heme</name>
        <dbReference type="ChEBI" id="CHEBI:30413"/>
    </ligand>
    <ligandPart>
        <name>Fe</name>
        <dbReference type="ChEBI" id="CHEBI:18248"/>
    </ligandPart>
</feature>
<feature type="transmembrane region" description="Helical" evidence="11">
    <location>
        <begin position="267"/>
        <end position="290"/>
    </location>
</feature>
<comment type="subunit">
    <text evidence="11">Interacts with CtaB.</text>
</comment>
<dbReference type="GO" id="GO:0046872">
    <property type="term" value="F:metal ion binding"/>
    <property type="evidence" value="ECO:0007669"/>
    <property type="project" value="UniProtKB-KW"/>
</dbReference>
<evidence type="ECO:0000256" key="10">
    <source>
        <dbReference type="ARBA" id="ARBA00023157"/>
    </source>
</evidence>
<evidence type="ECO:0000256" key="8">
    <source>
        <dbReference type="ARBA" id="ARBA00023133"/>
    </source>
</evidence>